<feature type="compositionally biased region" description="Basic and acidic residues" evidence="1">
    <location>
        <begin position="165"/>
        <end position="174"/>
    </location>
</feature>
<gene>
    <name evidence="3" type="ORF">QBC38DRAFT_60133</name>
</gene>
<comment type="caution">
    <text evidence="3">The sequence shown here is derived from an EMBL/GenBank/DDBJ whole genome shotgun (WGS) entry which is preliminary data.</text>
</comment>
<sequence>MAKNKASKFTPTQTVEQLNSPTQYWYRPKQLRKLPKDWVVLKLEPVFLLFPLLPAELRLMIWEFAMADAMETYDRHHCGLYFLSRLVRNRGITQLEWRRLERLRGVTPRVLDATYPSCRVRMERGIAVSCFEAREVAHKLWGHSKIPRLRKAHCCFRWHVEAKDEERNEPEPKPKPKPGTACTLYDPDSKRPRLGGQFRFHKLDPSNDVEKWWRSGPMERFLRGLEGPLHL</sequence>
<name>A0AAN7BGY2_9PEZI</name>
<feature type="domain" description="2EXR" evidence="2">
    <location>
        <begin position="47"/>
        <end position="143"/>
    </location>
</feature>
<feature type="region of interest" description="Disordered" evidence="1">
    <location>
        <begin position="165"/>
        <end position="197"/>
    </location>
</feature>
<dbReference type="Pfam" id="PF20150">
    <property type="entry name" value="2EXR"/>
    <property type="match status" value="1"/>
</dbReference>
<dbReference type="Proteomes" id="UP001301958">
    <property type="component" value="Unassembled WGS sequence"/>
</dbReference>
<dbReference type="AlphaFoldDB" id="A0AAN7BGY2"/>
<reference evidence="3" key="2">
    <citation type="submission" date="2023-05" db="EMBL/GenBank/DDBJ databases">
        <authorList>
            <consortium name="Lawrence Berkeley National Laboratory"/>
            <person name="Steindorff A."/>
            <person name="Hensen N."/>
            <person name="Bonometti L."/>
            <person name="Westerberg I."/>
            <person name="Brannstrom I.O."/>
            <person name="Guillou S."/>
            <person name="Cros-Aarteil S."/>
            <person name="Calhoun S."/>
            <person name="Haridas S."/>
            <person name="Kuo A."/>
            <person name="Mondo S."/>
            <person name="Pangilinan J."/>
            <person name="Riley R."/>
            <person name="Labutti K."/>
            <person name="Andreopoulos B."/>
            <person name="Lipzen A."/>
            <person name="Chen C."/>
            <person name="Yanf M."/>
            <person name="Daum C."/>
            <person name="Ng V."/>
            <person name="Clum A."/>
            <person name="Ohm R."/>
            <person name="Martin F."/>
            <person name="Silar P."/>
            <person name="Natvig D."/>
            <person name="Lalanne C."/>
            <person name="Gautier V."/>
            <person name="Ament-Velasquez S.L."/>
            <person name="Kruys A."/>
            <person name="Hutchinson M.I."/>
            <person name="Powell A.J."/>
            <person name="Barry K."/>
            <person name="Miller A.N."/>
            <person name="Grigoriev I.V."/>
            <person name="Debuchy R."/>
            <person name="Gladieux P."/>
            <person name="Thoren M.H."/>
            <person name="Johannesson H."/>
        </authorList>
    </citation>
    <scope>NUCLEOTIDE SEQUENCE</scope>
    <source>
        <strain evidence="3">CBS 990.96</strain>
    </source>
</reference>
<protein>
    <recommendedName>
        <fullName evidence="2">2EXR domain-containing protein</fullName>
    </recommendedName>
</protein>
<evidence type="ECO:0000256" key="1">
    <source>
        <dbReference type="SAM" id="MobiDB-lite"/>
    </source>
</evidence>
<dbReference type="EMBL" id="MU865440">
    <property type="protein sequence ID" value="KAK4223103.1"/>
    <property type="molecule type" value="Genomic_DNA"/>
</dbReference>
<dbReference type="InterPro" id="IPR045518">
    <property type="entry name" value="2EXR"/>
</dbReference>
<evidence type="ECO:0000313" key="4">
    <source>
        <dbReference type="Proteomes" id="UP001301958"/>
    </source>
</evidence>
<evidence type="ECO:0000313" key="3">
    <source>
        <dbReference type="EMBL" id="KAK4223103.1"/>
    </source>
</evidence>
<reference evidence="3" key="1">
    <citation type="journal article" date="2023" name="Mol. Phylogenet. Evol.">
        <title>Genome-scale phylogeny and comparative genomics of the fungal order Sordariales.</title>
        <authorList>
            <person name="Hensen N."/>
            <person name="Bonometti L."/>
            <person name="Westerberg I."/>
            <person name="Brannstrom I.O."/>
            <person name="Guillou S."/>
            <person name="Cros-Aarteil S."/>
            <person name="Calhoun S."/>
            <person name="Haridas S."/>
            <person name="Kuo A."/>
            <person name="Mondo S."/>
            <person name="Pangilinan J."/>
            <person name="Riley R."/>
            <person name="LaButti K."/>
            <person name="Andreopoulos B."/>
            <person name="Lipzen A."/>
            <person name="Chen C."/>
            <person name="Yan M."/>
            <person name="Daum C."/>
            <person name="Ng V."/>
            <person name="Clum A."/>
            <person name="Steindorff A."/>
            <person name="Ohm R.A."/>
            <person name="Martin F."/>
            <person name="Silar P."/>
            <person name="Natvig D.O."/>
            <person name="Lalanne C."/>
            <person name="Gautier V."/>
            <person name="Ament-Velasquez S.L."/>
            <person name="Kruys A."/>
            <person name="Hutchinson M.I."/>
            <person name="Powell A.J."/>
            <person name="Barry K."/>
            <person name="Miller A.N."/>
            <person name="Grigoriev I.V."/>
            <person name="Debuchy R."/>
            <person name="Gladieux P."/>
            <person name="Hiltunen Thoren M."/>
            <person name="Johannesson H."/>
        </authorList>
    </citation>
    <scope>NUCLEOTIDE SEQUENCE</scope>
    <source>
        <strain evidence="3">CBS 990.96</strain>
    </source>
</reference>
<accession>A0AAN7BGY2</accession>
<organism evidence="3 4">
    <name type="scientific">Podospora fimiseda</name>
    <dbReference type="NCBI Taxonomy" id="252190"/>
    <lineage>
        <taxon>Eukaryota</taxon>
        <taxon>Fungi</taxon>
        <taxon>Dikarya</taxon>
        <taxon>Ascomycota</taxon>
        <taxon>Pezizomycotina</taxon>
        <taxon>Sordariomycetes</taxon>
        <taxon>Sordariomycetidae</taxon>
        <taxon>Sordariales</taxon>
        <taxon>Podosporaceae</taxon>
        <taxon>Podospora</taxon>
    </lineage>
</organism>
<keyword evidence="4" id="KW-1185">Reference proteome</keyword>
<evidence type="ECO:0000259" key="2">
    <source>
        <dbReference type="Pfam" id="PF20150"/>
    </source>
</evidence>
<proteinExistence type="predicted"/>